<dbReference type="AlphaFoldDB" id="A0A8T0THB2"/>
<accession>A0A8T0THB2</accession>
<name>A0A8T0THB2_PANVG</name>
<reference evidence="2" key="1">
    <citation type="submission" date="2020-05" db="EMBL/GenBank/DDBJ databases">
        <title>WGS assembly of Panicum virgatum.</title>
        <authorList>
            <person name="Lovell J.T."/>
            <person name="Jenkins J."/>
            <person name="Shu S."/>
            <person name="Juenger T.E."/>
            <person name="Schmutz J."/>
        </authorList>
    </citation>
    <scope>NUCLEOTIDE SEQUENCE</scope>
    <source>
        <strain evidence="2">AP13</strain>
    </source>
</reference>
<organism evidence="2 3">
    <name type="scientific">Panicum virgatum</name>
    <name type="common">Blackwell switchgrass</name>
    <dbReference type="NCBI Taxonomy" id="38727"/>
    <lineage>
        <taxon>Eukaryota</taxon>
        <taxon>Viridiplantae</taxon>
        <taxon>Streptophyta</taxon>
        <taxon>Embryophyta</taxon>
        <taxon>Tracheophyta</taxon>
        <taxon>Spermatophyta</taxon>
        <taxon>Magnoliopsida</taxon>
        <taxon>Liliopsida</taxon>
        <taxon>Poales</taxon>
        <taxon>Poaceae</taxon>
        <taxon>PACMAD clade</taxon>
        <taxon>Panicoideae</taxon>
        <taxon>Panicodae</taxon>
        <taxon>Paniceae</taxon>
        <taxon>Panicinae</taxon>
        <taxon>Panicum</taxon>
        <taxon>Panicum sect. Hiantes</taxon>
    </lineage>
</organism>
<evidence type="ECO:0000313" key="3">
    <source>
        <dbReference type="Proteomes" id="UP000823388"/>
    </source>
</evidence>
<feature type="compositionally biased region" description="Low complexity" evidence="1">
    <location>
        <begin position="72"/>
        <end position="81"/>
    </location>
</feature>
<comment type="caution">
    <text evidence="2">The sequence shown here is derived from an EMBL/GenBank/DDBJ whole genome shotgun (WGS) entry which is preliminary data.</text>
</comment>
<feature type="region of interest" description="Disordered" evidence="1">
    <location>
        <begin position="57"/>
        <end position="106"/>
    </location>
</feature>
<dbReference type="Proteomes" id="UP000823388">
    <property type="component" value="Chromosome 4K"/>
</dbReference>
<dbReference type="EMBL" id="CM029043">
    <property type="protein sequence ID" value="KAG2611222.1"/>
    <property type="molecule type" value="Genomic_DNA"/>
</dbReference>
<keyword evidence="3" id="KW-1185">Reference proteome</keyword>
<protein>
    <submittedName>
        <fullName evidence="2">Uncharacterized protein</fullName>
    </submittedName>
</protein>
<proteinExistence type="predicted"/>
<gene>
    <name evidence="2" type="ORF">PVAP13_4KG209700</name>
</gene>
<sequence>MEVAAAPSPHGGAKGWSSLAGLLTGAGAGVEDLERWREEVLETLARIDAKRDRLQGQIAAASRGSRRRAPRRAAPGTAAARVGGHAPPPLPPPADDDDDSASYARNGAVRRRLRAVAGDVKKERQRLEALWGDLEEAIIDARERLVLPPAVRTA</sequence>
<evidence type="ECO:0000313" key="2">
    <source>
        <dbReference type="EMBL" id="KAG2611222.1"/>
    </source>
</evidence>
<evidence type="ECO:0000256" key="1">
    <source>
        <dbReference type="SAM" id="MobiDB-lite"/>
    </source>
</evidence>